<dbReference type="InterPro" id="IPR000725">
    <property type="entry name" value="Olfact_rcpt"/>
</dbReference>
<reference evidence="16" key="1">
    <citation type="submission" date="2025-08" db="UniProtKB">
        <authorList>
            <consortium name="Ensembl"/>
        </authorList>
    </citation>
    <scope>IDENTIFICATION</scope>
</reference>
<dbReference type="Ensembl" id="ENSSPUT00000013517.1">
    <property type="protein sequence ID" value="ENSSPUP00000012679.1"/>
    <property type="gene ID" value="ENSSPUG00000009751.1"/>
</dbReference>
<evidence type="ECO:0000313" key="16">
    <source>
        <dbReference type="Ensembl" id="ENSSPUP00000012679.1"/>
    </source>
</evidence>
<keyword evidence="7 14" id="KW-1133">Transmembrane helix</keyword>
<feature type="transmembrane region" description="Helical" evidence="14">
    <location>
        <begin position="138"/>
        <end position="156"/>
    </location>
</feature>
<evidence type="ECO:0000256" key="7">
    <source>
        <dbReference type="ARBA" id="ARBA00022989"/>
    </source>
</evidence>
<evidence type="ECO:0000256" key="2">
    <source>
        <dbReference type="ARBA" id="ARBA00010663"/>
    </source>
</evidence>
<feature type="transmembrane region" description="Helical" evidence="14">
    <location>
        <begin position="271"/>
        <end position="290"/>
    </location>
</feature>
<dbReference type="FunFam" id="1.20.1070.10:FF:000010">
    <property type="entry name" value="Olfactory receptor"/>
    <property type="match status" value="1"/>
</dbReference>
<evidence type="ECO:0000256" key="10">
    <source>
        <dbReference type="ARBA" id="ARBA00023170"/>
    </source>
</evidence>
<sequence length="310" mass="34882">MENGTKYQDFILLGFTDNWKLQILIFVLLLFTYCLTITGNVLIIVITFTDHRLHTPMYFFLRNYAVLEIGYITAAIPKALTNLATGSKSISFLECMTQSFLYFFLGTTDLFLLTVMSFDRYVAICNPLHYTTIINDRVCILLVVGSWAIGFALIFSQTMLFIQFPFCGSNIIDHFFCDNQPLFKLLCGDTQLLQVTGFISAVFAVLGTLMVSIVSYGNIISTVLHIPSAVGRQKAFATCTSHITVVSIVYGTHIFMHVRPTESSSSELNKVVALLTSVVTPSLNPFIYTLRNEKVQQALREEIRWSQCST</sequence>
<accession>A0A8D0GWZ6</accession>
<keyword evidence="9 14" id="KW-0472">Membrane</keyword>
<dbReference type="SUPFAM" id="SSF81321">
    <property type="entry name" value="Family A G protein-coupled receptor-like"/>
    <property type="match status" value="1"/>
</dbReference>
<evidence type="ECO:0000256" key="14">
    <source>
        <dbReference type="RuleBase" id="RU363047"/>
    </source>
</evidence>
<keyword evidence="8 13" id="KW-0297">G-protein coupled receptor</keyword>
<dbReference type="Gene3D" id="1.20.1070.10">
    <property type="entry name" value="Rhodopsin 7-helix transmembrane proteins"/>
    <property type="match status" value="1"/>
</dbReference>
<evidence type="ECO:0000256" key="6">
    <source>
        <dbReference type="ARBA" id="ARBA00022725"/>
    </source>
</evidence>
<feature type="domain" description="G-protein coupled receptors family 1 profile" evidence="15">
    <location>
        <begin position="39"/>
        <end position="288"/>
    </location>
</feature>
<dbReference type="GO" id="GO:0004984">
    <property type="term" value="F:olfactory receptor activity"/>
    <property type="evidence" value="ECO:0007669"/>
    <property type="project" value="InterPro"/>
</dbReference>
<evidence type="ECO:0000256" key="13">
    <source>
        <dbReference type="RuleBase" id="RU000688"/>
    </source>
</evidence>
<dbReference type="PROSITE" id="PS50262">
    <property type="entry name" value="G_PROTEIN_RECEP_F1_2"/>
    <property type="match status" value="1"/>
</dbReference>
<feature type="transmembrane region" description="Helical" evidence="14">
    <location>
        <begin position="100"/>
        <end position="118"/>
    </location>
</feature>
<feature type="transmembrane region" description="Helical" evidence="14">
    <location>
        <begin position="192"/>
        <end position="214"/>
    </location>
</feature>
<dbReference type="PROSITE" id="PS00237">
    <property type="entry name" value="G_PROTEIN_RECEP_F1_1"/>
    <property type="match status" value="1"/>
</dbReference>
<dbReference type="PRINTS" id="PR00237">
    <property type="entry name" value="GPCRRHODOPSN"/>
</dbReference>
<organism evidence="16 17">
    <name type="scientific">Sphenodon punctatus</name>
    <name type="common">Tuatara</name>
    <name type="synonym">Hatteria punctata</name>
    <dbReference type="NCBI Taxonomy" id="8508"/>
    <lineage>
        <taxon>Eukaryota</taxon>
        <taxon>Metazoa</taxon>
        <taxon>Chordata</taxon>
        <taxon>Craniata</taxon>
        <taxon>Vertebrata</taxon>
        <taxon>Euteleostomi</taxon>
        <taxon>Lepidosauria</taxon>
        <taxon>Sphenodontia</taxon>
        <taxon>Sphenodontidae</taxon>
        <taxon>Sphenodon</taxon>
    </lineage>
</organism>
<dbReference type="PANTHER" id="PTHR26454:SF18">
    <property type="entry name" value="OLFACTORY RECEPTOR 6C76"/>
    <property type="match status" value="1"/>
</dbReference>
<comment type="similarity">
    <text evidence="2 13">Belongs to the G-protein coupled receptor 1 family.</text>
</comment>
<keyword evidence="3 14" id="KW-1003">Cell membrane</keyword>
<feature type="transmembrane region" description="Helical" evidence="14">
    <location>
        <begin position="235"/>
        <end position="256"/>
    </location>
</feature>
<evidence type="ECO:0000256" key="12">
    <source>
        <dbReference type="ARBA" id="ARBA00023224"/>
    </source>
</evidence>
<dbReference type="CDD" id="cd15912">
    <property type="entry name" value="7tmA_OR6C-like"/>
    <property type="match status" value="1"/>
</dbReference>
<keyword evidence="12 13" id="KW-0807">Transducer</keyword>
<evidence type="ECO:0000259" key="15">
    <source>
        <dbReference type="PROSITE" id="PS50262"/>
    </source>
</evidence>
<evidence type="ECO:0000256" key="1">
    <source>
        <dbReference type="ARBA" id="ARBA00004651"/>
    </source>
</evidence>
<evidence type="ECO:0000256" key="4">
    <source>
        <dbReference type="ARBA" id="ARBA00022606"/>
    </source>
</evidence>
<dbReference type="PRINTS" id="PR00245">
    <property type="entry name" value="OLFACTORYR"/>
</dbReference>
<dbReference type="AlphaFoldDB" id="A0A8D0GWZ6"/>
<keyword evidence="5 13" id="KW-0812">Transmembrane</keyword>
<dbReference type="FunFam" id="1.10.1220.70:FF:000001">
    <property type="entry name" value="Olfactory receptor"/>
    <property type="match status" value="1"/>
</dbReference>
<keyword evidence="6 14" id="KW-0552">Olfaction</keyword>
<evidence type="ECO:0000256" key="3">
    <source>
        <dbReference type="ARBA" id="ARBA00022475"/>
    </source>
</evidence>
<dbReference type="InterPro" id="IPR017452">
    <property type="entry name" value="GPCR_Rhodpsn_7TM"/>
</dbReference>
<protein>
    <recommendedName>
        <fullName evidence="14">Olfactory receptor</fullName>
    </recommendedName>
</protein>
<proteinExistence type="inferred from homology"/>
<evidence type="ECO:0000256" key="8">
    <source>
        <dbReference type="ARBA" id="ARBA00023040"/>
    </source>
</evidence>
<dbReference type="Pfam" id="PF13853">
    <property type="entry name" value="7tm_4"/>
    <property type="match status" value="1"/>
</dbReference>
<dbReference type="GeneTree" id="ENSGT01140000282532"/>
<dbReference type="OMA" id="KNAFACK"/>
<dbReference type="GO" id="GO:0004930">
    <property type="term" value="F:G protein-coupled receptor activity"/>
    <property type="evidence" value="ECO:0007669"/>
    <property type="project" value="UniProtKB-KW"/>
</dbReference>
<dbReference type="InterPro" id="IPR000276">
    <property type="entry name" value="GPCR_Rhodpsn"/>
</dbReference>
<evidence type="ECO:0000313" key="17">
    <source>
        <dbReference type="Proteomes" id="UP000694392"/>
    </source>
</evidence>
<dbReference type="Proteomes" id="UP000694392">
    <property type="component" value="Unplaced"/>
</dbReference>
<evidence type="ECO:0000256" key="11">
    <source>
        <dbReference type="ARBA" id="ARBA00023180"/>
    </source>
</evidence>
<keyword evidence="10 13" id="KW-0675">Receptor</keyword>
<reference evidence="16" key="2">
    <citation type="submission" date="2025-09" db="UniProtKB">
        <authorList>
            <consortium name="Ensembl"/>
        </authorList>
    </citation>
    <scope>IDENTIFICATION</scope>
</reference>
<keyword evidence="4 14" id="KW-0716">Sensory transduction</keyword>
<evidence type="ECO:0000256" key="5">
    <source>
        <dbReference type="ARBA" id="ARBA00022692"/>
    </source>
</evidence>
<dbReference type="GO" id="GO:0005886">
    <property type="term" value="C:plasma membrane"/>
    <property type="evidence" value="ECO:0007669"/>
    <property type="project" value="UniProtKB-SubCell"/>
</dbReference>
<keyword evidence="11" id="KW-0325">Glycoprotein</keyword>
<dbReference type="InterPro" id="IPR047132">
    <property type="entry name" value="Olfact_rcpt_6C-like"/>
</dbReference>
<feature type="transmembrane region" description="Helical" evidence="14">
    <location>
        <begin position="60"/>
        <end position="80"/>
    </location>
</feature>
<dbReference type="PANTHER" id="PTHR26454">
    <property type="entry name" value="OLFACTORY RECEPTOR"/>
    <property type="match status" value="1"/>
</dbReference>
<comment type="subcellular location">
    <subcellularLocation>
        <location evidence="1 14">Cell membrane</location>
        <topology evidence="1 14">Multi-pass membrane protein</topology>
    </subcellularLocation>
</comment>
<feature type="transmembrane region" description="Helical" evidence="14">
    <location>
        <begin position="23"/>
        <end position="48"/>
    </location>
</feature>
<keyword evidence="17" id="KW-1185">Reference proteome</keyword>
<name>A0A8D0GWZ6_SPHPU</name>
<evidence type="ECO:0000256" key="9">
    <source>
        <dbReference type="ARBA" id="ARBA00023136"/>
    </source>
</evidence>